<dbReference type="EMBL" id="MT141459">
    <property type="protein sequence ID" value="QJA62012.1"/>
    <property type="molecule type" value="Genomic_DNA"/>
</dbReference>
<name>A0A6M3IZG0_9ZZZZ</name>
<evidence type="ECO:0000313" key="2">
    <source>
        <dbReference type="EMBL" id="QJA68029.1"/>
    </source>
</evidence>
<protein>
    <submittedName>
        <fullName evidence="1">Uncharacterized protein</fullName>
    </submittedName>
</protein>
<dbReference type="EMBL" id="MT141579">
    <property type="protein sequence ID" value="QJA68029.1"/>
    <property type="molecule type" value="Genomic_DNA"/>
</dbReference>
<reference evidence="1" key="1">
    <citation type="submission" date="2020-03" db="EMBL/GenBank/DDBJ databases">
        <title>The deep terrestrial virosphere.</title>
        <authorList>
            <person name="Holmfeldt K."/>
            <person name="Nilsson E."/>
            <person name="Simone D."/>
            <person name="Lopez-Fernandez M."/>
            <person name="Wu X."/>
            <person name="de Brujin I."/>
            <person name="Lundin D."/>
            <person name="Andersson A."/>
            <person name="Bertilsson S."/>
            <person name="Dopson M."/>
        </authorList>
    </citation>
    <scope>NUCLEOTIDE SEQUENCE</scope>
    <source>
        <strain evidence="2">MM415A10826</strain>
        <strain evidence="1">MM415B00842</strain>
    </source>
</reference>
<accession>A0A6M3IZG0</accession>
<sequence length="59" mass="7078">MPKPLAEKQAIKHAQEMYAIVLEKHYRDKKKYIRKETTCNLKMYFASLSAFLSQMRLTR</sequence>
<dbReference type="AlphaFoldDB" id="A0A6M3IZG0"/>
<gene>
    <name evidence="2" type="ORF">MM415A10826_0004</name>
    <name evidence="1" type="ORF">MM415B00842_0033</name>
</gene>
<proteinExistence type="predicted"/>
<organism evidence="1">
    <name type="scientific">viral metagenome</name>
    <dbReference type="NCBI Taxonomy" id="1070528"/>
    <lineage>
        <taxon>unclassified sequences</taxon>
        <taxon>metagenomes</taxon>
        <taxon>organismal metagenomes</taxon>
    </lineage>
</organism>
<evidence type="ECO:0000313" key="1">
    <source>
        <dbReference type="EMBL" id="QJA62012.1"/>
    </source>
</evidence>